<feature type="region of interest" description="Disordered" evidence="1">
    <location>
        <begin position="334"/>
        <end position="356"/>
    </location>
</feature>
<accession>A0A517QRK1</accession>
<dbReference type="AlphaFoldDB" id="A0A517QRK1"/>
<dbReference type="PANTHER" id="PTHR23150:SF19">
    <property type="entry name" value="FORMYLGLYCINE-GENERATING ENZYME"/>
    <property type="match status" value="1"/>
</dbReference>
<protein>
    <submittedName>
        <fullName evidence="3">Serine/threonine-protein kinase pkn1</fullName>
        <ecNumber evidence="3">2.7.11.1</ecNumber>
    </submittedName>
</protein>
<dbReference type="Proteomes" id="UP000315724">
    <property type="component" value="Chromosome"/>
</dbReference>
<keyword evidence="3" id="KW-0418">Kinase</keyword>
<sequence length="421" mass="45917">MWRTTLLLLLGTIQLYGCGDSKSVPPPPVKKAVSTPPPPVARPSVPKPKALSPAPKQSKSSTSSQSKNDEERAYTSNDFELQSIGPTVEVIPPQSAPPQNRFAVVKPASDSSKLTVELPSNKAGRTQQFEKSNLKLPGGFVHAPDELFNERGFPQRIVCTADGAEMVLIDGGVFTQGTDQGPPESQPEHLAFVSPFYMDVTEVTLEMFRKFQRQAAEAKPVIKIARAPLNEKTGDGHDPVLGVAWKDAASYATMFGKALPTEAEWERAARGSSGNRYPWGNGRRPITPASADAILAVGSRPTDLTPTGLFDMAGNAREWTRDWYADDAYQKAIPKDGSPVRNSEGPRMAGRSGERVVRGSRTHWNLWERTGENVRGGQEDVSFRCILRITDEMIISTDRAGQPNSTSPPNQSNRRPNNPGF</sequence>
<name>A0A517QRK1_9PLAN</name>
<dbReference type="InterPro" id="IPR016187">
    <property type="entry name" value="CTDL_fold"/>
</dbReference>
<dbReference type="GO" id="GO:0004674">
    <property type="term" value="F:protein serine/threonine kinase activity"/>
    <property type="evidence" value="ECO:0007669"/>
    <property type="project" value="UniProtKB-EC"/>
</dbReference>
<dbReference type="InterPro" id="IPR051043">
    <property type="entry name" value="Sulfatase_Mod_Factor_Kinase"/>
</dbReference>
<dbReference type="EMBL" id="CP036267">
    <property type="protein sequence ID" value="QDT34243.1"/>
    <property type="molecule type" value="Genomic_DNA"/>
</dbReference>
<dbReference type="KEGG" id="tpol:Mal48_35030"/>
<feature type="compositionally biased region" description="Low complexity" evidence="1">
    <location>
        <begin position="42"/>
        <end position="66"/>
    </location>
</feature>
<dbReference type="Pfam" id="PF03781">
    <property type="entry name" value="FGE-sulfatase"/>
    <property type="match status" value="1"/>
</dbReference>
<reference evidence="3 4" key="1">
    <citation type="submission" date="2019-02" db="EMBL/GenBank/DDBJ databases">
        <title>Deep-cultivation of Planctomycetes and their phenomic and genomic characterization uncovers novel biology.</title>
        <authorList>
            <person name="Wiegand S."/>
            <person name="Jogler M."/>
            <person name="Boedeker C."/>
            <person name="Pinto D."/>
            <person name="Vollmers J."/>
            <person name="Rivas-Marin E."/>
            <person name="Kohn T."/>
            <person name="Peeters S.H."/>
            <person name="Heuer A."/>
            <person name="Rast P."/>
            <person name="Oberbeckmann S."/>
            <person name="Bunk B."/>
            <person name="Jeske O."/>
            <person name="Meyerdierks A."/>
            <person name="Storesund J.E."/>
            <person name="Kallscheuer N."/>
            <person name="Luecker S."/>
            <person name="Lage O.M."/>
            <person name="Pohl T."/>
            <person name="Merkel B.J."/>
            <person name="Hornburger P."/>
            <person name="Mueller R.-W."/>
            <person name="Bruemmer F."/>
            <person name="Labrenz M."/>
            <person name="Spormann A.M."/>
            <person name="Op den Camp H."/>
            <person name="Overmann J."/>
            <person name="Amann R."/>
            <person name="Jetten M.S.M."/>
            <person name="Mascher T."/>
            <person name="Medema M.H."/>
            <person name="Devos D.P."/>
            <person name="Kaster A.-K."/>
            <person name="Ovreas L."/>
            <person name="Rohde M."/>
            <person name="Galperin M.Y."/>
            <person name="Jogler C."/>
        </authorList>
    </citation>
    <scope>NUCLEOTIDE SEQUENCE [LARGE SCALE GENOMIC DNA]</scope>
    <source>
        <strain evidence="3 4">Mal48</strain>
    </source>
</reference>
<dbReference type="InterPro" id="IPR042095">
    <property type="entry name" value="SUMF_sf"/>
</dbReference>
<dbReference type="EC" id="2.7.11.1" evidence="3"/>
<organism evidence="3 4">
    <name type="scientific">Thalassoglobus polymorphus</name>
    <dbReference type="NCBI Taxonomy" id="2527994"/>
    <lineage>
        <taxon>Bacteria</taxon>
        <taxon>Pseudomonadati</taxon>
        <taxon>Planctomycetota</taxon>
        <taxon>Planctomycetia</taxon>
        <taxon>Planctomycetales</taxon>
        <taxon>Planctomycetaceae</taxon>
        <taxon>Thalassoglobus</taxon>
    </lineage>
</organism>
<dbReference type="PANTHER" id="PTHR23150">
    <property type="entry name" value="SULFATASE MODIFYING FACTOR 1, 2"/>
    <property type="match status" value="1"/>
</dbReference>
<evidence type="ECO:0000313" key="3">
    <source>
        <dbReference type="EMBL" id="QDT34243.1"/>
    </source>
</evidence>
<keyword evidence="3" id="KW-0808">Transferase</keyword>
<dbReference type="InterPro" id="IPR005532">
    <property type="entry name" value="SUMF_dom"/>
</dbReference>
<feature type="compositionally biased region" description="Low complexity" evidence="1">
    <location>
        <begin position="402"/>
        <end position="421"/>
    </location>
</feature>
<evidence type="ECO:0000256" key="1">
    <source>
        <dbReference type="SAM" id="MobiDB-lite"/>
    </source>
</evidence>
<proteinExistence type="predicted"/>
<feature type="region of interest" description="Disordered" evidence="1">
    <location>
        <begin position="89"/>
        <end position="111"/>
    </location>
</feature>
<dbReference type="SUPFAM" id="SSF56436">
    <property type="entry name" value="C-type lectin-like"/>
    <property type="match status" value="1"/>
</dbReference>
<evidence type="ECO:0000313" key="4">
    <source>
        <dbReference type="Proteomes" id="UP000315724"/>
    </source>
</evidence>
<feature type="compositionally biased region" description="Pro residues" evidence="1">
    <location>
        <begin position="24"/>
        <end position="41"/>
    </location>
</feature>
<dbReference type="GO" id="GO:0120147">
    <property type="term" value="F:formylglycine-generating oxidase activity"/>
    <property type="evidence" value="ECO:0007669"/>
    <property type="project" value="TreeGrafter"/>
</dbReference>
<dbReference type="Gene3D" id="3.90.1580.10">
    <property type="entry name" value="paralog of FGE (formylglycine-generating enzyme)"/>
    <property type="match status" value="1"/>
</dbReference>
<gene>
    <name evidence="3" type="primary">pkn1_3</name>
    <name evidence="3" type="ORF">Mal48_35030</name>
</gene>
<feature type="region of interest" description="Disordered" evidence="1">
    <location>
        <begin position="396"/>
        <end position="421"/>
    </location>
</feature>
<evidence type="ECO:0000259" key="2">
    <source>
        <dbReference type="Pfam" id="PF03781"/>
    </source>
</evidence>
<feature type="domain" description="Sulfatase-modifying factor enzyme-like" evidence="2">
    <location>
        <begin position="164"/>
        <end position="363"/>
    </location>
</feature>
<feature type="region of interest" description="Disordered" evidence="1">
    <location>
        <begin position="19"/>
        <end position="74"/>
    </location>
</feature>
<keyword evidence="4" id="KW-1185">Reference proteome</keyword>